<organism evidence="4 6">
    <name type="scientific">Thermoproteota archaeon</name>
    <dbReference type="NCBI Taxonomy" id="2056631"/>
    <lineage>
        <taxon>Archaea</taxon>
        <taxon>Thermoproteota</taxon>
    </lineage>
</organism>
<proteinExistence type="predicted"/>
<dbReference type="EMBL" id="QNVI01000066">
    <property type="protein sequence ID" value="TDA37667.1"/>
    <property type="molecule type" value="Genomic_DNA"/>
</dbReference>
<dbReference type="GO" id="GO:0000724">
    <property type="term" value="P:double-strand break repair via homologous recombination"/>
    <property type="evidence" value="ECO:0007669"/>
    <property type="project" value="TreeGrafter"/>
</dbReference>
<dbReference type="PANTHER" id="PTHR28498">
    <property type="entry name" value="ZINC FINGER SWIM DOMAIN-CONTAINING PROTEIN 7"/>
    <property type="match status" value="1"/>
</dbReference>
<dbReference type="Proteomes" id="UP000316080">
    <property type="component" value="Unassembled WGS sequence"/>
</dbReference>
<accession>A0A523B9P9</accession>
<comment type="caution">
    <text evidence="4">The sequence shown here is derived from an EMBL/GenBank/DDBJ whole genome shotgun (WGS) entry which is preliminary data.</text>
</comment>
<dbReference type="InterPro" id="IPR007527">
    <property type="entry name" value="Znf_SWIM"/>
</dbReference>
<dbReference type="PANTHER" id="PTHR28498:SF1">
    <property type="entry name" value="ZINC FINGER SWIM DOMAIN-CONTAINING PROTEIN 7"/>
    <property type="match status" value="1"/>
</dbReference>
<gene>
    <name evidence="4" type="ORF">DSO09_06565</name>
    <name evidence="3" type="ORF">EF809_02255</name>
</gene>
<protein>
    <recommendedName>
        <fullName evidence="2">SWIM-type domain-containing protein</fullName>
    </recommendedName>
</protein>
<dbReference type="EMBL" id="RXIH01000018">
    <property type="protein sequence ID" value="RZN56734.1"/>
    <property type="molecule type" value="Genomic_DNA"/>
</dbReference>
<reference evidence="3 5" key="2">
    <citation type="journal article" date="2019" name="Nat. Microbiol.">
        <title>Wide diversity of methane and short-chain alkane metabolisms in uncultured archaea.</title>
        <authorList>
            <person name="Borrel G."/>
            <person name="Adam P.S."/>
            <person name="McKay L.J."/>
            <person name="Chen L.X."/>
            <person name="Sierra-Garcia I.N."/>
            <person name="Sieber C.M."/>
            <person name="Letourneur Q."/>
            <person name="Ghozlane A."/>
            <person name="Andersen G.L."/>
            <person name="Li W.J."/>
            <person name="Hallam S.J."/>
            <person name="Muyzer G."/>
            <person name="de Oliveira V.M."/>
            <person name="Inskeep W.P."/>
            <person name="Banfield J.F."/>
            <person name="Gribaldo S."/>
        </authorList>
    </citation>
    <scope>NUCLEOTIDE SEQUENCE [LARGE SCALE GENOMIC DNA]</scope>
    <source>
        <strain evidence="3">Verst-YHS</strain>
    </source>
</reference>
<dbReference type="GO" id="GO:0008270">
    <property type="term" value="F:zinc ion binding"/>
    <property type="evidence" value="ECO:0007669"/>
    <property type="project" value="UniProtKB-KW"/>
</dbReference>
<evidence type="ECO:0000313" key="6">
    <source>
        <dbReference type="Proteomes" id="UP000317265"/>
    </source>
</evidence>
<keyword evidence="1" id="KW-0479">Metal-binding</keyword>
<keyword evidence="1" id="KW-0862">Zinc</keyword>
<dbReference type="Proteomes" id="UP000317265">
    <property type="component" value="Unassembled WGS sequence"/>
</dbReference>
<reference evidence="4 6" key="1">
    <citation type="journal article" date="2019" name="Nat. Microbiol.">
        <title>Expanding anaerobic alkane metabolism in the domain of Archaea.</title>
        <authorList>
            <person name="Wang Y."/>
            <person name="Wegener G."/>
            <person name="Hou J."/>
            <person name="Wang F."/>
            <person name="Xiao X."/>
        </authorList>
    </citation>
    <scope>NUCLEOTIDE SEQUENCE [LARGE SCALE GENOMIC DNA]</scope>
    <source>
        <strain evidence="4">WYZ-LMO11</strain>
    </source>
</reference>
<evidence type="ECO:0000259" key="2">
    <source>
        <dbReference type="PROSITE" id="PS50966"/>
    </source>
</evidence>
<keyword evidence="1" id="KW-0863">Zinc-finger</keyword>
<evidence type="ECO:0000256" key="1">
    <source>
        <dbReference type="PROSITE-ProRule" id="PRU00325"/>
    </source>
</evidence>
<feature type="domain" description="SWIM-type" evidence="2">
    <location>
        <begin position="44"/>
        <end position="81"/>
    </location>
</feature>
<name>A0A523B9P9_9CREN</name>
<evidence type="ECO:0000313" key="5">
    <source>
        <dbReference type="Proteomes" id="UP000316080"/>
    </source>
</evidence>
<dbReference type="PROSITE" id="PS50966">
    <property type="entry name" value="ZF_SWIM"/>
    <property type="match status" value="1"/>
</dbReference>
<evidence type="ECO:0000313" key="3">
    <source>
        <dbReference type="EMBL" id="RZN56734.1"/>
    </source>
</evidence>
<sequence>MIEEENSKKLEKAIKAVESLSVKKYIFKPSNRIIWIVVGKEKEYFVIPNIYCQCNEFYINVVVRRKSKTCYHILAQSIAEKTGKYEVYEVADGDYKRLINEWKKESI</sequence>
<evidence type="ECO:0000313" key="4">
    <source>
        <dbReference type="EMBL" id="TDA37667.1"/>
    </source>
</evidence>
<dbReference type="AlphaFoldDB" id="A0A523B9P9"/>